<evidence type="ECO:0000313" key="14">
    <source>
        <dbReference type="EMBL" id="MBB5350721.1"/>
    </source>
</evidence>
<feature type="binding site" evidence="12">
    <location>
        <position position="73"/>
    </location>
    <ligand>
        <name>S-adenosyl-L-methionine</name>
        <dbReference type="ChEBI" id="CHEBI:59789"/>
    </ligand>
</feature>
<name>A0A840VCZ0_9BACT</name>
<keyword evidence="10 12" id="KW-0456">Lyase</keyword>
<dbReference type="SMART" id="SM00729">
    <property type="entry name" value="Elp3"/>
    <property type="match status" value="1"/>
</dbReference>
<comment type="similarity">
    <text evidence="12">Belongs to the radical SAM superfamily. MoaA family.</text>
</comment>
<feature type="binding site" evidence="12">
    <location>
        <position position="29"/>
    </location>
    <ligand>
        <name>[4Fe-4S] cluster</name>
        <dbReference type="ChEBI" id="CHEBI:49883"/>
        <label>1</label>
        <note>4Fe-4S-S-AdoMet</note>
    </ligand>
</feature>
<dbReference type="SFLD" id="SFLDG01383">
    <property type="entry name" value="cyclic_pyranopterin_phosphate"/>
    <property type="match status" value="1"/>
</dbReference>
<dbReference type="InterPro" id="IPR007197">
    <property type="entry name" value="rSAM"/>
</dbReference>
<dbReference type="PROSITE" id="PS51918">
    <property type="entry name" value="RADICAL_SAM"/>
    <property type="match status" value="1"/>
</dbReference>
<dbReference type="GO" id="GO:1904047">
    <property type="term" value="F:S-adenosyl-L-methionine binding"/>
    <property type="evidence" value="ECO:0007669"/>
    <property type="project" value="UniProtKB-UniRule"/>
</dbReference>
<feature type="binding site" evidence="12">
    <location>
        <position position="69"/>
    </location>
    <ligand>
        <name>GTP</name>
        <dbReference type="ChEBI" id="CHEBI:37565"/>
    </ligand>
</feature>
<dbReference type="RefSeq" id="WP_246417915.1">
    <property type="nucleotide sequence ID" value="NZ_JACHFD010000003.1"/>
</dbReference>
<dbReference type="EC" id="4.1.99.22" evidence="1 12"/>
<dbReference type="SFLD" id="SFLDG01386">
    <property type="entry name" value="main_SPASM_domain-containing"/>
    <property type="match status" value="1"/>
</dbReference>
<dbReference type="PANTHER" id="PTHR22960:SF0">
    <property type="entry name" value="MOLYBDENUM COFACTOR BIOSYNTHESIS PROTEIN 1"/>
    <property type="match status" value="1"/>
</dbReference>
<keyword evidence="6 12" id="KW-0408">Iron</keyword>
<dbReference type="NCBIfam" id="TIGR02666">
    <property type="entry name" value="moaA"/>
    <property type="match status" value="1"/>
</dbReference>
<evidence type="ECO:0000256" key="12">
    <source>
        <dbReference type="HAMAP-Rule" id="MF_01225"/>
    </source>
</evidence>
<feature type="binding site" evidence="12">
    <location>
        <position position="124"/>
    </location>
    <ligand>
        <name>S-adenosyl-L-methionine</name>
        <dbReference type="ChEBI" id="CHEBI:59789"/>
    </ligand>
</feature>
<protein>
    <recommendedName>
        <fullName evidence="1 12">GTP 3',8-cyclase</fullName>
        <ecNumber evidence="1 12">4.1.99.22</ecNumber>
    </recommendedName>
    <alternativeName>
        <fullName evidence="12">Molybdenum cofactor biosynthesis protein A</fullName>
    </alternativeName>
</protein>
<dbReference type="Gene3D" id="3.20.20.70">
    <property type="entry name" value="Aldolase class I"/>
    <property type="match status" value="1"/>
</dbReference>
<feature type="binding site" evidence="12">
    <location>
        <position position="28"/>
    </location>
    <ligand>
        <name>S-adenosyl-L-methionine</name>
        <dbReference type="ChEBI" id="CHEBI:59789"/>
    </ligand>
</feature>
<feature type="binding site" evidence="12">
    <location>
        <position position="161"/>
    </location>
    <ligand>
        <name>GTP</name>
        <dbReference type="ChEBI" id="CHEBI:37565"/>
    </ligand>
</feature>
<evidence type="ECO:0000256" key="4">
    <source>
        <dbReference type="ARBA" id="ARBA00022723"/>
    </source>
</evidence>
<keyword evidence="7 12" id="KW-0411">Iron-sulfur</keyword>
<feature type="binding site" evidence="12">
    <location>
        <position position="276"/>
    </location>
    <ligand>
        <name>[4Fe-4S] cluster</name>
        <dbReference type="ChEBI" id="CHEBI:49883"/>
        <label>2</label>
        <note>4Fe-4S-substrate</note>
    </ligand>
</feature>
<keyword evidence="3 12" id="KW-0949">S-adenosyl-L-methionine</keyword>
<feature type="binding site" evidence="12">
    <location>
        <position position="259"/>
    </location>
    <ligand>
        <name>[4Fe-4S] cluster</name>
        <dbReference type="ChEBI" id="CHEBI:49883"/>
        <label>2</label>
        <note>4Fe-4S-substrate</note>
    </ligand>
</feature>
<comment type="pathway">
    <text evidence="12">Cofactor biosynthesis; molybdopterin biosynthesis.</text>
</comment>
<keyword evidence="5 12" id="KW-0547">Nucleotide-binding</keyword>
<evidence type="ECO:0000259" key="13">
    <source>
        <dbReference type="PROSITE" id="PS51918"/>
    </source>
</evidence>
<evidence type="ECO:0000256" key="3">
    <source>
        <dbReference type="ARBA" id="ARBA00022691"/>
    </source>
</evidence>
<keyword evidence="15" id="KW-1185">Reference proteome</keyword>
<dbReference type="GO" id="GO:0046872">
    <property type="term" value="F:metal ion binding"/>
    <property type="evidence" value="ECO:0007669"/>
    <property type="project" value="UniProtKB-KW"/>
</dbReference>
<dbReference type="CDD" id="cd21117">
    <property type="entry name" value="Twitch_MoaA"/>
    <property type="match status" value="1"/>
</dbReference>
<keyword evidence="8 12" id="KW-0342">GTP-binding</keyword>
<feature type="binding site" evidence="12">
    <location>
        <position position="22"/>
    </location>
    <ligand>
        <name>[4Fe-4S] cluster</name>
        <dbReference type="ChEBI" id="CHEBI:49883"/>
        <label>1</label>
        <note>4Fe-4S-S-AdoMet</note>
    </ligand>
</feature>
<evidence type="ECO:0000256" key="11">
    <source>
        <dbReference type="ARBA" id="ARBA00048697"/>
    </source>
</evidence>
<evidence type="ECO:0000256" key="6">
    <source>
        <dbReference type="ARBA" id="ARBA00023004"/>
    </source>
</evidence>
<comment type="cofactor">
    <cofactor evidence="12">
        <name>[4Fe-4S] cluster</name>
        <dbReference type="ChEBI" id="CHEBI:49883"/>
    </cofactor>
    <text evidence="12">Binds 2 [4Fe-4S] clusters. Binds 1 [4Fe-4S] cluster coordinated with 3 cysteines and an exchangeable S-adenosyl-L-methionine and 1 [4Fe-4S] cluster coordinated with 3 cysteines and the GTP-derived substrate.</text>
</comment>
<evidence type="ECO:0000256" key="2">
    <source>
        <dbReference type="ARBA" id="ARBA00022485"/>
    </source>
</evidence>
<feature type="binding site" evidence="12">
    <location>
        <begin position="264"/>
        <end position="266"/>
    </location>
    <ligand>
        <name>GTP</name>
        <dbReference type="ChEBI" id="CHEBI:37565"/>
    </ligand>
</feature>
<gene>
    <name evidence="12" type="primary">moaA</name>
    <name evidence="14" type="ORF">HNR46_000949</name>
</gene>
<dbReference type="UniPathway" id="UPA00344"/>
<organism evidence="14 15">
    <name type="scientific">Haloferula luteola</name>
    <dbReference type="NCBI Taxonomy" id="595692"/>
    <lineage>
        <taxon>Bacteria</taxon>
        <taxon>Pseudomonadati</taxon>
        <taxon>Verrucomicrobiota</taxon>
        <taxon>Verrucomicrobiia</taxon>
        <taxon>Verrucomicrobiales</taxon>
        <taxon>Verrucomicrobiaceae</taxon>
        <taxon>Haloferula</taxon>
    </lineage>
</organism>
<dbReference type="InterPro" id="IPR013483">
    <property type="entry name" value="MoaA"/>
</dbReference>
<dbReference type="GO" id="GO:0006777">
    <property type="term" value="P:Mo-molybdopterin cofactor biosynthetic process"/>
    <property type="evidence" value="ECO:0007669"/>
    <property type="project" value="UniProtKB-UniRule"/>
</dbReference>
<dbReference type="GO" id="GO:0061798">
    <property type="term" value="F:GTP 3',8'-cyclase activity"/>
    <property type="evidence" value="ECO:0007669"/>
    <property type="project" value="UniProtKB-UniRule"/>
</dbReference>
<evidence type="ECO:0000256" key="10">
    <source>
        <dbReference type="ARBA" id="ARBA00023239"/>
    </source>
</evidence>
<comment type="subunit">
    <text evidence="12">Monomer and homodimer.</text>
</comment>
<dbReference type="CDD" id="cd01335">
    <property type="entry name" value="Radical_SAM"/>
    <property type="match status" value="1"/>
</dbReference>
<dbReference type="Pfam" id="PF04055">
    <property type="entry name" value="Radical_SAM"/>
    <property type="match status" value="1"/>
</dbReference>
<dbReference type="InterPro" id="IPR058240">
    <property type="entry name" value="rSAM_sf"/>
</dbReference>
<dbReference type="Proteomes" id="UP000557717">
    <property type="component" value="Unassembled WGS sequence"/>
</dbReference>
<feature type="binding site" evidence="12">
    <location>
        <position position="26"/>
    </location>
    <ligand>
        <name>[4Fe-4S] cluster</name>
        <dbReference type="ChEBI" id="CHEBI:49883"/>
        <label>1</label>
        <note>4Fe-4S-S-AdoMet</note>
    </ligand>
</feature>
<feature type="binding site" evidence="12">
    <location>
        <position position="15"/>
    </location>
    <ligand>
        <name>GTP</name>
        <dbReference type="ChEBI" id="CHEBI:37565"/>
    </ligand>
</feature>
<feature type="binding site" evidence="12">
    <location>
        <position position="195"/>
    </location>
    <ligand>
        <name>S-adenosyl-L-methionine</name>
        <dbReference type="ChEBI" id="CHEBI:59789"/>
    </ligand>
</feature>
<evidence type="ECO:0000256" key="7">
    <source>
        <dbReference type="ARBA" id="ARBA00023014"/>
    </source>
</evidence>
<dbReference type="GO" id="GO:0051539">
    <property type="term" value="F:4 iron, 4 sulfur cluster binding"/>
    <property type="evidence" value="ECO:0007669"/>
    <property type="project" value="UniProtKB-UniRule"/>
</dbReference>
<dbReference type="AlphaFoldDB" id="A0A840VCZ0"/>
<feature type="binding site" evidence="12">
    <location>
        <position position="262"/>
    </location>
    <ligand>
        <name>[4Fe-4S] cluster</name>
        <dbReference type="ChEBI" id="CHEBI:49883"/>
        <label>2</label>
        <note>4Fe-4S-substrate</note>
    </ligand>
</feature>
<comment type="function">
    <text evidence="12">Catalyzes the cyclization of GTP to (8S)-3',8-cyclo-7,8-dihydroguanosine 5'-triphosphate.</text>
</comment>
<dbReference type="SFLD" id="SFLDS00029">
    <property type="entry name" value="Radical_SAM"/>
    <property type="match status" value="1"/>
</dbReference>
<dbReference type="InterPro" id="IPR040064">
    <property type="entry name" value="MoaA-like"/>
</dbReference>
<dbReference type="InterPro" id="IPR000385">
    <property type="entry name" value="MoaA_NifB_PqqE_Fe-S-bd_CS"/>
</dbReference>
<dbReference type="HAMAP" id="MF_01225_B">
    <property type="entry name" value="MoaA_B"/>
    <property type="match status" value="1"/>
</dbReference>
<keyword evidence="4 12" id="KW-0479">Metal-binding</keyword>
<dbReference type="InterPro" id="IPR010505">
    <property type="entry name" value="MoaA_twitch"/>
</dbReference>
<evidence type="ECO:0000256" key="1">
    <source>
        <dbReference type="ARBA" id="ARBA00012167"/>
    </source>
</evidence>
<keyword evidence="9 12" id="KW-0501">Molybdenum cofactor biosynthesis</keyword>
<dbReference type="InterPro" id="IPR013785">
    <property type="entry name" value="Aldolase_TIM"/>
</dbReference>
<comment type="catalytic activity">
    <reaction evidence="11 12">
        <text>GTP + AH2 + S-adenosyl-L-methionine = (8S)-3',8-cyclo-7,8-dihydroguanosine 5'-triphosphate + 5'-deoxyadenosine + L-methionine + A + H(+)</text>
        <dbReference type="Rhea" id="RHEA:49576"/>
        <dbReference type="ChEBI" id="CHEBI:13193"/>
        <dbReference type="ChEBI" id="CHEBI:15378"/>
        <dbReference type="ChEBI" id="CHEBI:17319"/>
        <dbReference type="ChEBI" id="CHEBI:17499"/>
        <dbReference type="ChEBI" id="CHEBI:37565"/>
        <dbReference type="ChEBI" id="CHEBI:57844"/>
        <dbReference type="ChEBI" id="CHEBI:59789"/>
        <dbReference type="ChEBI" id="CHEBI:131766"/>
        <dbReference type="EC" id="4.1.99.22"/>
    </reaction>
</comment>
<keyword evidence="2 12" id="KW-0004">4Fe-4S</keyword>
<dbReference type="InterPro" id="IPR006638">
    <property type="entry name" value="Elp3/MiaA/NifB-like_rSAM"/>
</dbReference>
<evidence type="ECO:0000256" key="5">
    <source>
        <dbReference type="ARBA" id="ARBA00022741"/>
    </source>
</evidence>
<evidence type="ECO:0000256" key="9">
    <source>
        <dbReference type="ARBA" id="ARBA00023150"/>
    </source>
</evidence>
<evidence type="ECO:0000256" key="8">
    <source>
        <dbReference type="ARBA" id="ARBA00023134"/>
    </source>
</evidence>
<dbReference type="PROSITE" id="PS01305">
    <property type="entry name" value="MOAA_NIFB_PQQE"/>
    <property type="match status" value="1"/>
</dbReference>
<dbReference type="Pfam" id="PF06463">
    <property type="entry name" value="Mob_synth_C"/>
    <property type="match status" value="1"/>
</dbReference>
<dbReference type="SFLD" id="SFLDG01067">
    <property type="entry name" value="SPASM/twitch_domain_containing"/>
    <property type="match status" value="1"/>
</dbReference>
<reference evidence="14 15" key="1">
    <citation type="submission" date="2020-08" db="EMBL/GenBank/DDBJ databases">
        <title>Genomic Encyclopedia of Type Strains, Phase IV (KMG-IV): sequencing the most valuable type-strain genomes for metagenomic binning, comparative biology and taxonomic classification.</title>
        <authorList>
            <person name="Goeker M."/>
        </authorList>
    </citation>
    <scope>NUCLEOTIDE SEQUENCE [LARGE SCALE GENOMIC DNA]</scope>
    <source>
        <strain evidence="14 15">YC6886</strain>
    </source>
</reference>
<dbReference type="InterPro" id="IPR050105">
    <property type="entry name" value="MoCo_biosynth_MoaA/MoaC"/>
</dbReference>
<dbReference type="GO" id="GO:0061799">
    <property type="term" value="F:cyclic pyranopterin monophosphate synthase activity"/>
    <property type="evidence" value="ECO:0007669"/>
    <property type="project" value="TreeGrafter"/>
</dbReference>
<feature type="binding site" evidence="12">
    <location>
        <position position="100"/>
    </location>
    <ligand>
        <name>GTP</name>
        <dbReference type="ChEBI" id="CHEBI:37565"/>
    </ligand>
</feature>
<dbReference type="SUPFAM" id="SSF102114">
    <property type="entry name" value="Radical SAM enzymes"/>
    <property type="match status" value="1"/>
</dbReference>
<proteinExistence type="inferred from homology"/>
<accession>A0A840VCZ0</accession>
<evidence type="ECO:0000313" key="15">
    <source>
        <dbReference type="Proteomes" id="UP000557717"/>
    </source>
</evidence>
<dbReference type="EMBL" id="JACHFD010000003">
    <property type="protein sequence ID" value="MBB5350721.1"/>
    <property type="molecule type" value="Genomic_DNA"/>
</dbReference>
<dbReference type="PANTHER" id="PTHR22960">
    <property type="entry name" value="MOLYBDOPTERIN COFACTOR SYNTHESIS PROTEIN A"/>
    <property type="match status" value="1"/>
</dbReference>
<comment type="caution">
    <text evidence="14">The sequence shown here is derived from an EMBL/GenBank/DDBJ whole genome shotgun (WGS) entry which is preliminary data.</text>
</comment>
<sequence>MNPTDRLQRPLHDLRISVTDRCNFRCRYCMPAEEFGADHAFLPREEILTFEEIVRLTRVASRLGVTKARLTGGEPLLRRGLDDLIAMIATVPGIEDIALTTNGTLLAHHAEALALAGLSRVTVSLDALNPDTFGRMNGVGAKVERVLSGITAARTFDLGVKINCVIQKGVNEQEILPLARWAATEQLSLRFIEFMDVGETNHWDARQVVPADEILTHLRTEFRLEPLQPTQAGETARRWRLDNGPTEIGIIASVSQPFCRACNRLRLSADGRIYTCLFASQGHDLRPLLRGAADDNLLEATLRGLWSARDDRYSELRGQTHAPKAEMSYLGG</sequence>
<dbReference type="GO" id="GO:0005525">
    <property type="term" value="F:GTP binding"/>
    <property type="evidence" value="ECO:0007669"/>
    <property type="project" value="UniProtKB-UniRule"/>
</dbReference>
<feature type="domain" description="Radical SAM core" evidence="13">
    <location>
        <begin position="6"/>
        <end position="225"/>
    </location>
</feature>